<dbReference type="AlphaFoldDB" id="A0A3S9W6V5"/>
<accession>A0A3S9W6V5</accession>
<dbReference type="InterPro" id="IPR029063">
    <property type="entry name" value="SAM-dependent_MTases_sf"/>
</dbReference>
<keyword evidence="1" id="KW-0620">Polyamine biosynthesis</keyword>
<dbReference type="SUPFAM" id="SSF53335">
    <property type="entry name" value="S-adenosyl-L-methionine-dependent methyltransferases"/>
    <property type="match status" value="1"/>
</dbReference>
<dbReference type="Gene3D" id="3.40.50.150">
    <property type="entry name" value="Vaccinia Virus protein VP39"/>
    <property type="match status" value="1"/>
</dbReference>
<dbReference type="GO" id="GO:0006596">
    <property type="term" value="P:polyamine biosynthetic process"/>
    <property type="evidence" value="ECO:0007669"/>
    <property type="project" value="UniProtKB-KW"/>
</dbReference>
<gene>
    <name evidence="2" type="ORF">CVS47_00414</name>
</gene>
<evidence type="ECO:0008006" key="4">
    <source>
        <dbReference type="Google" id="ProtNLM"/>
    </source>
</evidence>
<dbReference type="Proteomes" id="UP000276888">
    <property type="component" value="Chromosome"/>
</dbReference>
<dbReference type="PANTHER" id="PTHR43317:SF1">
    <property type="entry name" value="THERMOSPERMINE SYNTHASE ACAULIS5"/>
    <property type="match status" value="1"/>
</dbReference>
<proteinExistence type="predicted"/>
<dbReference type="PANTHER" id="PTHR43317">
    <property type="entry name" value="THERMOSPERMINE SYNTHASE ACAULIS5"/>
    <property type="match status" value="1"/>
</dbReference>
<reference evidence="2 3" key="1">
    <citation type="submission" date="2018-08" db="EMBL/GenBank/DDBJ databases">
        <title>Microbacterium lemovicicum sp. nov., a bacterium isolated from a natural uranium-rich soil.</title>
        <authorList>
            <person name="ORTET P."/>
        </authorList>
    </citation>
    <scope>NUCLEOTIDE SEQUENCE [LARGE SCALE GENOMIC DNA]</scope>
    <source>
        <strain evidence="2 3">Viu22</strain>
    </source>
</reference>
<protein>
    <recommendedName>
        <fullName evidence="4">Spermidine synthase</fullName>
    </recommendedName>
</protein>
<keyword evidence="3" id="KW-1185">Reference proteome</keyword>
<name>A0A3S9W6V5_9MICO</name>
<dbReference type="KEGG" id="mlv:CVS47_00414"/>
<dbReference type="EMBL" id="CP031423">
    <property type="protein sequence ID" value="AZS35816.1"/>
    <property type="molecule type" value="Genomic_DNA"/>
</dbReference>
<sequence>MSVRVRPASADDAGAAVLGEVGEDLLAGGPMRHRVEADASVDRMARARVEPDDHPHRRLSDGTIARIVPSGFTTGFELDVAGTPQSHVDLDDPLHLHFEYVGRMAAVIDQLRMPGQPLTAVHLGAGALTIPRYIEATRPGSRQQVIELEQALVDLVKETLPLPRGAAIRTRIGDAREGLTRLPAALTGAVDLLVSDVYSGSQTPAHLTSVEFYRLAAGLLAPDGVLLINVADGSGLAFARRQVATVHAVLPSVAVLAEVQVLKGRRFGNLVVAASPSPLPTTWLPRLMAAGPHPAKVAQGDELVEFMRGARVVTDADATPSPRPAASLFER</sequence>
<evidence type="ECO:0000313" key="3">
    <source>
        <dbReference type="Proteomes" id="UP000276888"/>
    </source>
</evidence>
<evidence type="ECO:0000313" key="2">
    <source>
        <dbReference type="EMBL" id="AZS35816.1"/>
    </source>
</evidence>
<dbReference type="NCBIfam" id="NF037959">
    <property type="entry name" value="MFS_SpdSyn"/>
    <property type="match status" value="1"/>
</dbReference>
<organism evidence="2 3">
    <name type="scientific">Microbacterium lemovicicum</name>
    <dbReference type="NCBI Taxonomy" id="1072463"/>
    <lineage>
        <taxon>Bacteria</taxon>
        <taxon>Bacillati</taxon>
        <taxon>Actinomycetota</taxon>
        <taxon>Actinomycetes</taxon>
        <taxon>Micrococcales</taxon>
        <taxon>Microbacteriaceae</taxon>
        <taxon>Microbacterium</taxon>
    </lineage>
</organism>
<evidence type="ECO:0000256" key="1">
    <source>
        <dbReference type="ARBA" id="ARBA00023115"/>
    </source>
</evidence>